<dbReference type="PANTHER" id="PTHR31407">
    <property type="match status" value="1"/>
</dbReference>
<protein>
    <recommendedName>
        <fullName evidence="1">PsbP C-terminal domain-containing protein</fullName>
    </recommendedName>
</protein>
<organism evidence="2 3">
    <name type="scientific">Ziziphus jujuba var. spinosa</name>
    <dbReference type="NCBI Taxonomy" id="714518"/>
    <lineage>
        <taxon>Eukaryota</taxon>
        <taxon>Viridiplantae</taxon>
        <taxon>Streptophyta</taxon>
        <taxon>Embryophyta</taxon>
        <taxon>Tracheophyta</taxon>
        <taxon>Spermatophyta</taxon>
        <taxon>Magnoliopsida</taxon>
        <taxon>eudicotyledons</taxon>
        <taxon>Gunneridae</taxon>
        <taxon>Pentapetalae</taxon>
        <taxon>rosids</taxon>
        <taxon>fabids</taxon>
        <taxon>Rosales</taxon>
        <taxon>Rhamnaceae</taxon>
        <taxon>Paliureae</taxon>
        <taxon>Ziziphus</taxon>
    </lineage>
</organism>
<reference evidence="2" key="1">
    <citation type="journal article" date="2021" name="Front. Plant Sci.">
        <title>Chromosome-Scale Genome Assembly for Chinese Sour Jujube and Insights Into Its Genome Evolution and Domestication Signature.</title>
        <authorList>
            <person name="Shen L.-Y."/>
            <person name="Luo H."/>
            <person name="Wang X.-L."/>
            <person name="Wang X.-M."/>
            <person name="Qiu X.-J."/>
            <person name="Liu H."/>
            <person name="Zhou S.-S."/>
            <person name="Jia K.-H."/>
            <person name="Nie S."/>
            <person name="Bao Y.-T."/>
            <person name="Zhang R.-G."/>
            <person name="Yun Q.-Z."/>
            <person name="Chai Y.-H."/>
            <person name="Lu J.-Y."/>
            <person name="Li Y."/>
            <person name="Zhao S.-W."/>
            <person name="Mao J.-F."/>
            <person name="Jia S.-G."/>
            <person name="Mao Y.-M."/>
        </authorList>
    </citation>
    <scope>NUCLEOTIDE SEQUENCE</scope>
    <source>
        <strain evidence="2">AT0</strain>
        <tissue evidence="2">Leaf</tissue>
    </source>
</reference>
<dbReference type="InterPro" id="IPR016123">
    <property type="entry name" value="Mog1/PsbP_a/b/a-sand"/>
</dbReference>
<comment type="caution">
    <text evidence="2">The sequence shown here is derived from an EMBL/GenBank/DDBJ whole genome shotgun (WGS) entry which is preliminary data.</text>
</comment>
<dbReference type="Proteomes" id="UP000813462">
    <property type="component" value="Unassembled WGS sequence"/>
</dbReference>
<evidence type="ECO:0000259" key="1">
    <source>
        <dbReference type="Pfam" id="PF01789"/>
    </source>
</evidence>
<gene>
    <name evidence="2" type="ORF">FEM48_Zijuj06G0003600</name>
</gene>
<dbReference type="GO" id="GO:0005509">
    <property type="term" value="F:calcium ion binding"/>
    <property type="evidence" value="ECO:0007669"/>
    <property type="project" value="InterPro"/>
</dbReference>
<dbReference type="EMBL" id="JAEACU010000006">
    <property type="protein sequence ID" value="KAH7523370.1"/>
    <property type="molecule type" value="Genomic_DNA"/>
</dbReference>
<dbReference type="SUPFAM" id="SSF55724">
    <property type="entry name" value="Mog1p/PsbP-like"/>
    <property type="match status" value="1"/>
</dbReference>
<accession>A0A978V635</accession>
<dbReference type="GO" id="GO:0019898">
    <property type="term" value="C:extrinsic component of membrane"/>
    <property type="evidence" value="ECO:0007669"/>
    <property type="project" value="InterPro"/>
</dbReference>
<evidence type="ECO:0000313" key="2">
    <source>
        <dbReference type="EMBL" id="KAH7523370.1"/>
    </source>
</evidence>
<sequence>MACVGCWCAPGPPTSARRPNSMSHPSVLCNTLRLETTSSRFRLSTLLRSNNSQHKKQSCFGNSNIQQQQEEECGGARRRQILIGTTTLFAAASCFPAIVWDASAASVDNNNSNNNTSASFFDAVPEGFRLYTDDVNKFKILIPKDWKVGTGEPNGFKSVTAFYPGEASSSNVSVVITGIGPDFTKMESFGKVEEFAETLVSGLDRSWQRPPGVTAKLQDSKAKNGFYYITYSLQNPGESRRYLLSALGMSSNGYYNKLYTVTGQFVEEESEKYSTQIEKAVTSFRFL</sequence>
<feature type="domain" description="PsbP C-terminal" evidence="1">
    <location>
        <begin position="126"/>
        <end position="286"/>
    </location>
</feature>
<dbReference type="PANTHER" id="PTHR31407:SF17">
    <property type="entry name" value="PSBP DOMAIN-CONTAINING PROTEIN 3, CHLOROPLASTIC"/>
    <property type="match status" value="1"/>
</dbReference>
<dbReference type="AlphaFoldDB" id="A0A978V635"/>
<dbReference type="Pfam" id="PF01789">
    <property type="entry name" value="PsbP"/>
    <property type="match status" value="1"/>
</dbReference>
<evidence type="ECO:0000313" key="3">
    <source>
        <dbReference type="Proteomes" id="UP000813462"/>
    </source>
</evidence>
<dbReference type="Gene3D" id="3.40.1000.10">
    <property type="entry name" value="Mog1/PsbP, alpha/beta/alpha sandwich"/>
    <property type="match status" value="1"/>
</dbReference>
<dbReference type="InterPro" id="IPR002683">
    <property type="entry name" value="PsbP_C"/>
</dbReference>
<name>A0A978V635_ZIZJJ</name>
<dbReference type="GO" id="GO:0015979">
    <property type="term" value="P:photosynthesis"/>
    <property type="evidence" value="ECO:0007669"/>
    <property type="project" value="InterPro"/>
</dbReference>
<dbReference type="GO" id="GO:0009654">
    <property type="term" value="C:photosystem II oxygen evolving complex"/>
    <property type="evidence" value="ECO:0007669"/>
    <property type="project" value="InterPro"/>
</dbReference>
<proteinExistence type="predicted"/>